<evidence type="ECO:0000256" key="4">
    <source>
        <dbReference type="ARBA" id="ARBA00022833"/>
    </source>
</evidence>
<name>A0ABD0JHQ1_9CAEN</name>
<dbReference type="SMART" id="SM00235">
    <property type="entry name" value="ZnMc"/>
    <property type="match status" value="1"/>
</dbReference>
<keyword evidence="2 6" id="KW-0479">Metal-binding</keyword>
<keyword evidence="5 6" id="KW-0482">Metalloprotease</keyword>
<dbReference type="Proteomes" id="UP001519460">
    <property type="component" value="Unassembled WGS sequence"/>
</dbReference>
<dbReference type="GO" id="GO:0004222">
    <property type="term" value="F:metalloendopeptidase activity"/>
    <property type="evidence" value="ECO:0007669"/>
    <property type="project" value="UniProtKB-UniRule"/>
</dbReference>
<evidence type="ECO:0000256" key="3">
    <source>
        <dbReference type="ARBA" id="ARBA00022801"/>
    </source>
</evidence>
<dbReference type="PROSITE" id="PS51864">
    <property type="entry name" value="ASTACIN"/>
    <property type="match status" value="1"/>
</dbReference>
<dbReference type="GO" id="GO:0006508">
    <property type="term" value="P:proteolysis"/>
    <property type="evidence" value="ECO:0007669"/>
    <property type="project" value="UniProtKB-KW"/>
</dbReference>
<keyword evidence="4 6" id="KW-0862">Zinc</keyword>
<dbReference type="Gene3D" id="3.40.390.10">
    <property type="entry name" value="Collagenase (Catalytic Domain)"/>
    <property type="match status" value="1"/>
</dbReference>
<dbReference type="InterPro" id="IPR001506">
    <property type="entry name" value="Peptidase_M12A"/>
</dbReference>
<dbReference type="SUPFAM" id="SSF55486">
    <property type="entry name" value="Metalloproteases ('zincins'), catalytic domain"/>
    <property type="match status" value="1"/>
</dbReference>
<dbReference type="Pfam" id="PF01400">
    <property type="entry name" value="Astacin"/>
    <property type="match status" value="1"/>
</dbReference>
<feature type="binding site" evidence="6">
    <location>
        <position position="79"/>
    </location>
    <ligand>
        <name>Zn(2+)</name>
        <dbReference type="ChEBI" id="CHEBI:29105"/>
        <note>catalytic</note>
    </ligand>
</feature>
<evidence type="ECO:0000256" key="2">
    <source>
        <dbReference type="ARBA" id="ARBA00022723"/>
    </source>
</evidence>
<reference evidence="10 11" key="1">
    <citation type="journal article" date="2023" name="Sci. Data">
        <title>Genome assembly of the Korean intertidal mud-creeper Batillaria attramentaria.</title>
        <authorList>
            <person name="Patra A.K."/>
            <person name="Ho P.T."/>
            <person name="Jun S."/>
            <person name="Lee S.J."/>
            <person name="Kim Y."/>
            <person name="Won Y.J."/>
        </authorList>
    </citation>
    <scope>NUCLEOTIDE SEQUENCE [LARGE SCALE GENOMIC DNA]</scope>
    <source>
        <strain evidence="10">Wonlab-2016</strain>
    </source>
</reference>
<feature type="domain" description="Peptidase M12A" evidence="9">
    <location>
        <begin position="1"/>
        <end position="170"/>
    </location>
</feature>
<dbReference type="InterPro" id="IPR006026">
    <property type="entry name" value="Peptidase_Metallo"/>
</dbReference>
<keyword evidence="6" id="KW-1015">Disulfide bond</keyword>
<keyword evidence="11" id="KW-1185">Reference proteome</keyword>
<evidence type="ECO:0000313" key="11">
    <source>
        <dbReference type="Proteomes" id="UP001519460"/>
    </source>
</evidence>
<dbReference type="EMBL" id="JACVVK020000436">
    <property type="protein sequence ID" value="KAK7474469.1"/>
    <property type="molecule type" value="Genomic_DNA"/>
</dbReference>
<dbReference type="AlphaFoldDB" id="A0ABD0JHQ1"/>
<feature type="region of interest" description="Disordered" evidence="8">
    <location>
        <begin position="209"/>
        <end position="233"/>
    </location>
</feature>
<dbReference type="PANTHER" id="PTHR10127:SF780">
    <property type="entry name" value="METALLOENDOPEPTIDASE"/>
    <property type="match status" value="1"/>
</dbReference>
<dbReference type="CDD" id="cd04280">
    <property type="entry name" value="ZnMc_astacin_like"/>
    <property type="match status" value="1"/>
</dbReference>
<evidence type="ECO:0000256" key="7">
    <source>
        <dbReference type="RuleBase" id="RU361183"/>
    </source>
</evidence>
<feature type="non-terminal residue" evidence="10">
    <location>
        <position position="233"/>
    </location>
</feature>
<dbReference type="GO" id="GO:0008270">
    <property type="term" value="F:zinc ion binding"/>
    <property type="evidence" value="ECO:0007669"/>
    <property type="project" value="UniProtKB-UniRule"/>
</dbReference>
<comment type="cofactor">
    <cofactor evidence="6 7">
        <name>Zn(2+)</name>
        <dbReference type="ChEBI" id="CHEBI:29105"/>
    </cofactor>
    <text evidence="6 7">Binds 1 zinc ion per subunit.</text>
</comment>
<dbReference type="PRINTS" id="PR00480">
    <property type="entry name" value="ASTACIN"/>
</dbReference>
<dbReference type="InterPro" id="IPR034035">
    <property type="entry name" value="Astacin-like_dom"/>
</dbReference>
<keyword evidence="3 6" id="KW-0378">Hydrolase</keyword>
<sequence length="233" mass="26301">MTRVIEQAIEEWENYTCLNFSRANPDTVAKIVFFYGEGCSSDVGYRGYEGTTQYVEINFFCLEKSTVIHEIGHAIGWIHEHARPDRDDYVRVNYDKIPEMYHSQFDTFDEELINDYGVQYDYRSIMHFGGDEPVPGSMETLDPMYQDIIGKAEGLSYRDTKLANLMYDCAGKSKAGGCQSDCSRYGDAFQDKNCVCMCPGDGTRPVPCEEGVHTPTTPESATARTDATTKVFP</sequence>
<keyword evidence="1 6" id="KW-0645">Protease</keyword>
<accession>A0ABD0JHQ1</accession>
<gene>
    <name evidence="10" type="ORF">BaRGS_00034291</name>
</gene>
<feature type="binding site" evidence="6">
    <location>
        <position position="69"/>
    </location>
    <ligand>
        <name>Zn(2+)</name>
        <dbReference type="ChEBI" id="CHEBI:29105"/>
        <note>catalytic</note>
    </ligand>
</feature>
<evidence type="ECO:0000259" key="9">
    <source>
        <dbReference type="PROSITE" id="PS51864"/>
    </source>
</evidence>
<dbReference type="PANTHER" id="PTHR10127">
    <property type="entry name" value="DISCOIDIN, CUB, EGF, LAMININ , AND ZINC METALLOPROTEASE DOMAIN CONTAINING"/>
    <property type="match status" value="1"/>
</dbReference>
<feature type="active site" evidence="6">
    <location>
        <position position="70"/>
    </location>
</feature>
<organism evidence="10 11">
    <name type="scientific">Batillaria attramentaria</name>
    <dbReference type="NCBI Taxonomy" id="370345"/>
    <lineage>
        <taxon>Eukaryota</taxon>
        <taxon>Metazoa</taxon>
        <taxon>Spiralia</taxon>
        <taxon>Lophotrochozoa</taxon>
        <taxon>Mollusca</taxon>
        <taxon>Gastropoda</taxon>
        <taxon>Caenogastropoda</taxon>
        <taxon>Sorbeoconcha</taxon>
        <taxon>Cerithioidea</taxon>
        <taxon>Batillariidae</taxon>
        <taxon>Batillaria</taxon>
    </lineage>
</organism>
<feature type="disulfide bond" evidence="6">
    <location>
        <begin position="39"/>
        <end position="61"/>
    </location>
</feature>
<comment type="caution">
    <text evidence="10">The sequence shown here is derived from an EMBL/GenBank/DDBJ whole genome shotgun (WGS) entry which is preliminary data.</text>
</comment>
<evidence type="ECO:0000256" key="1">
    <source>
        <dbReference type="ARBA" id="ARBA00022670"/>
    </source>
</evidence>
<dbReference type="InterPro" id="IPR024079">
    <property type="entry name" value="MetalloPept_cat_dom_sf"/>
</dbReference>
<dbReference type="EC" id="3.4.24.-" evidence="7"/>
<evidence type="ECO:0000256" key="6">
    <source>
        <dbReference type="PROSITE-ProRule" id="PRU01211"/>
    </source>
</evidence>
<evidence type="ECO:0000256" key="5">
    <source>
        <dbReference type="ARBA" id="ARBA00023049"/>
    </source>
</evidence>
<feature type="binding site" evidence="6">
    <location>
        <position position="73"/>
    </location>
    <ligand>
        <name>Zn(2+)</name>
        <dbReference type="ChEBI" id="CHEBI:29105"/>
        <note>catalytic</note>
    </ligand>
</feature>
<comment type="caution">
    <text evidence="6">Lacks conserved residue(s) required for the propagation of feature annotation.</text>
</comment>
<evidence type="ECO:0000313" key="10">
    <source>
        <dbReference type="EMBL" id="KAK7474469.1"/>
    </source>
</evidence>
<proteinExistence type="predicted"/>
<feature type="compositionally biased region" description="Polar residues" evidence="8">
    <location>
        <begin position="214"/>
        <end position="233"/>
    </location>
</feature>
<protein>
    <recommendedName>
        <fullName evidence="7">Metalloendopeptidase</fullName>
        <ecNumber evidence="7">3.4.24.-</ecNumber>
    </recommendedName>
</protein>
<evidence type="ECO:0000256" key="8">
    <source>
        <dbReference type="SAM" id="MobiDB-lite"/>
    </source>
</evidence>